<proteinExistence type="predicted"/>
<sequence>MNRIFGSSSSRKPKPTLQDAIASTDTRIGSIEVKIKKLDGELARYKEQMAKLRNGPGKDAVQQRALRTLKQKRMYESQLAQLVQQTFNMESAALTTENLRNTMATVDAMQQANKELKKQYGKIDIDKIENIHFEMEDLLEQANEIQESLARSYAVPDELDEADLEAELDALALEEEETGPSYLADLNKAPDFIDEPPVEVAEVCPGFALASDILVIDVPFLSRHNQRRSSPLEGFFGLRSSPAVLLMILLTRRVATACTCLSVTFIPPYLLFRVDRRGIIRQAITSPSPSRSTRCYHDQVFTRRPLSPKQGCRGEIRASVRRSSRSLVRGQQPHTRPPRNARTVPRLSPQIHSFHHTTHHGIRSSRASRNPHHFTLVTGETTPRHTTLQPRGECQCGISP</sequence>
<reference evidence="1" key="2">
    <citation type="journal article" date="2020" name="Nat. Commun.">
        <title>Large-scale genome sequencing of mycorrhizal fungi provides insights into the early evolution of symbiotic traits.</title>
        <authorList>
            <person name="Miyauchi S."/>
            <person name="Kiss E."/>
            <person name="Kuo A."/>
            <person name="Drula E."/>
            <person name="Kohler A."/>
            <person name="Sanchez-Garcia M."/>
            <person name="Morin E."/>
            <person name="Andreopoulos B."/>
            <person name="Barry K.W."/>
            <person name="Bonito G."/>
            <person name="Buee M."/>
            <person name="Carver A."/>
            <person name="Chen C."/>
            <person name="Cichocki N."/>
            <person name="Clum A."/>
            <person name="Culley D."/>
            <person name="Crous P.W."/>
            <person name="Fauchery L."/>
            <person name="Girlanda M."/>
            <person name="Hayes R.D."/>
            <person name="Keri Z."/>
            <person name="LaButti K."/>
            <person name="Lipzen A."/>
            <person name="Lombard V."/>
            <person name="Magnuson J."/>
            <person name="Maillard F."/>
            <person name="Murat C."/>
            <person name="Nolan M."/>
            <person name="Ohm R.A."/>
            <person name="Pangilinan J."/>
            <person name="Pereira M.F."/>
            <person name="Perotto S."/>
            <person name="Peter M."/>
            <person name="Pfister S."/>
            <person name="Riley R."/>
            <person name="Sitrit Y."/>
            <person name="Stielow J.B."/>
            <person name="Szollosi G."/>
            <person name="Zifcakova L."/>
            <person name="Stursova M."/>
            <person name="Spatafora J.W."/>
            <person name="Tedersoo L."/>
            <person name="Vaario L.M."/>
            <person name="Yamada A."/>
            <person name="Yan M."/>
            <person name="Wang P."/>
            <person name="Xu J."/>
            <person name="Bruns T."/>
            <person name="Baldrian P."/>
            <person name="Vilgalys R."/>
            <person name="Dunand C."/>
            <person name="Henrissat B."/>
            <person name="Grigoriev I.V."/>
            <person name="Hibbett D."/>
            <person name="Nagy L.G."/>
            <person name="Martin F.M."/>
        </authorList>
    </citation>
    <scope>NUCLEOTIDE SEQUENCE</scope>
    <source>
        <strain evidence="1">P2</strain>
    </source>
</reference>
<evidence type="ECO:0000313" key="1">
    <source>
        <dbReference type="EMBL" id="KAF9651265.1"/>
    </source>
</evidence>
<dbReference type="EMBL" id="MU117977">
    <property type="protein sequence ID" value="KAF9651265.1"/>
    <property type="molecule type" value="Genomic_DNA"/>
</dbReference>
<protein>
    <submittedName>
        <fullName evidence="1">Snf7-domain-containing protein</fullName>
    </submittedName>
</protein>
<name>A0ACB6ZND0_THEGA</name>
<dbReference type="Proteomes" id="UP000886501">
    <property type="component" value="Unassembled WGS sequence"/>
</dbReference>
<keyword evidence="2" id="KW-1185">Reference proteome</keyword>
<organism evidence="1 2">
    <name type="scientific">Thelephora ganbajun</name>
    <name type="common">Ganba fungus</name>
    <dbReference type="NCBI Taxonomy" id="370292"/>
    <lineage>
        <taxon>Eukaryota</taxon>
        <taxon>Fungi</taxon>
        <taxon>Dikarya</taxon>
        <taxon>Basidiomycota</taxon>
        <taxon>Agaricomycotina</taxon>
        <taxon>Agaricomycetes</taxon>
        <taxon>Thelephorales</taxon>
        <taxon>Thelephoraceae</taxon>
        <taxon>Thelephora</taxon>
    </lineage>
</organism>
<gene>
    <name evidence="1" type="ORF">BDM02DRAFT_3110998</name>
</gene>
<accession>A0ACB6ZND0</accession>
<comment type="caution">
    <text evidence="1">The sequence shown here is derived from an EMBL/GenBank/DDBJ whole genome shotgun (WGS) entry which is preliminary data.</text>
</comment>
<reference evidence="1" key="1">
    <citation type="submission" date="2019-10" db="EMBL/GenBank/DDBJ databases">
        <authorList>
            <consortium name="DOE Joint Genome Institute"/>
            <person name="Kuo A."/>
            <person name="Miyauchi S."/>
            <person name="Kiss E."/>
            <person name="Drula E."/>
            <person name="Kohler A."/>
            <person name="Sanchez-Garcia M."/>
            <person name="Andreopoulos B."/>
            <person name="Barry K.W."/>
            <person name="Bonito G."/>
            <person name="Buee M."/>
            <person name="Carver A."/>
            <person name="Chen C."/>
            <person name="Cichocki N."/>
            <person name="Clum A."/>
            <person name="Culley D."/>
            <person name="Crous P.W."/>
            <person name="Fauchery L."/>
            <person name="Girlanda M."/>
            <person name="Hayes R."/>
            <person name="Keri Z."/>
            <person name="Labutti K."/>
            <person name="Lipzen A."/>
            <person name="Lombard V."/>
            <person name="Magnuson J."/>
            <person name="Maillard F."/>
            <person name="Morin E."/>
            <person name="Murat C."/>
            <person name="Nolan M."/>
            <person name="Ohm R."/>
            <person name="Pangilinan J."/>
            <person name="Pereira M."/>
            <person name="Perotto S."/>
            <person name="Peter M."/>
            <person name="Riley R."/>
            <person name="Sitrit Y."/>
            <person name="Stielow B."/>
            <person name="Szollosi G."/>
            <person name="Zifcakova L."/>
            <person name="Stursova M."/>
            <person name="Spatafora J.W."/>
            <person name="Tedersoo L."/>
            <person name="Vaario L.-M."/>
            <person name="Yamada A."/>
            <person name="Yan M."/>
            <person name="Wang P."/>
            <person name="Xu J."/>
            <person name="Bruns T."/>
            <person name="Baldrian P."/>
            <person name="Vilgalys R."/>
            <person name="Henrissat B."/>
            <person name="Grigoriev I.V."/>
            <person name="Hibbett D."/>
            <person name="Nagy L.G."/>
            <person name="Martin F.M."/>
        </authorList>
    </citation>
    <scope>NUCLEOTIDE SEQUENCE</scope>
    <source>
        <strain evidence="1">P2</strain>
    </source>
</reference>
<evidence type="ECO:0000313" key="2">
    <source>
        <dbReference type="Proteomes" id="UP000886501"/>
    </source>
</evidence>